<accession>A0ABT0UU92</accession>
<evidence type="ECO:0000313" key="2">
    <source>
        <dbReference type="EMBL" id="MCM2392149.1"/>
    </source>
</evidence>
<dbReference type="EMBL" id="JAMQAW010000036">
    <property type="protein sequence ID" value="MCM2392149.1"/>
    <property type="molecule type" value="Genomic_DNA"/>
</dbReference>
<reference evidence="2" key="1">
    <citation type="submission" date="2022-06" db="EMBL/GenBank/DDBJ databases">
        <title>Genome public.</title>
        <authorList>
            <person name="Sun Q."/>
        </authorList>
    </citation>
    <scope>NUCLEOTIDE SEQUENCE</scope>
    <source>
        <strain evidence="2">CWNU-1</strain>
    </source>
</reference>
<keyword evidence="3" id="KW-1185">Reference proteome</keyword>
<dbReference type="CDD" id="cd00093">
    <property type="entry name" value="HTH_XRE"/>
    <property type="match status" value="1"/>
</dbReference>
<dbReference type="InterPro" id="IPR043917">
    <property type="entry name" value="DUF5753"/>
</dbReference>
<proteinExistence type="predicted"/>
<dbReference type="Pfam" id="PF19054">
    <property type="entry name" value="DUF5753"/>
    <property type="match status" value="1"/>
</dbReference>
<evidence type="ECO:0000313" key="3">
    <source>
        <dbReference type="Proteomes" id="UP001431429"/>
    </source>
</evidence>
<feature type="domain" description="DUF5753" evidence="1">
    <location>
        <begin position="86"/>
        <end position="266"/>
    </location>
</feature>
<organism evidence="2 3">
    <name type="scientific">Streptomyces albipurpureus</name>
    <dbReference type="NCBI Taxonomy" id="2897419"/>
    <lineage>
        <taxon>Bacteria</taxon>
        <taxon>Bacillati</taxon>
        <taxon>Actinomycetota</taxon>
        <taxon>Actinomycetes</taxon>
        <taxon>Kitasatosporales</taxon>
        <taxon>Streptomycetaceae</taxon>
        <taxon>Streptomyces</taxon>
    </lineage>
</organism>
<dbReference type="Pfam" id="PF13560">
    <property type="entry name" value="HTH_31"/>
    <property type="match status" value="1"/>
</dbReference>
<protein>
    <submittedName>
        <fullName evidence="2">Helix-turn-helix domain-containing protein</fullName>
    </submittedName>
</protein>
<dbReference type="InterPro" id="IPR001387">
    <property type="entry name" value="Cro/C1-type_HTH"/>
</dbReference>
<name>A0ABT0UU92_9ACTN</name>
<gene>
    <name evidence="2" type="ORF">NBG84_28340</name>
</gene>
<evidence type="ECO:0000259" key="1">
    <source>
        <dbReference type="Pfam" id="PF19054"/>
    </source>
</evidence>
<comment type="caution">
    <text evidence="2">The sequence shown here is derived from an EMBL/GenBank/DDBJ whole genome shotgun (WGS) entry which is preliminary data.</text>
</comment>
<sequence>MRRLRLTAGYTIEEAAEGLPFSEAMLQRAETGLSSLRQSGHLRSLLERYGVSDERSIEELLDIQREASSEEWVSDYKDVMTPPLMSKFVGIEEEARMIRAFHPLLPWGSLQTESYARAIFAMQQPVLEVTSESVDKAVRLRMRRREFLTRDEEPVRLHAIIGEPAFRHVIGDIEVLQEQCREIVMLSERENITIQVLPSSGHRYRFTGDFSILDMGNVLPSQVQVDNAWGALSMSGKPRDVGVFSRRFERLTASALPPEETPEFIRTLAREIK</sequence>
<dbReference type="RefSeq" id="WP_250922459.1">
    <property type="nucleotide sequence ID" value="NZ_JAMQAW010000036.1"/>
</dbReference>
<dbReference type="Proteomes" id="UP001431429">
    <property type="component" value="Unassembled WGS sequence"/>
</dbReference>